<comment type="subcellular location">
    <subcellularLocation>
        <location evidence="1">Membrane</location>
        <topology evidence="1">Multi-pass membrane protein</topology>
    </subcellularLocation>
</comment>
<feature type="domain" description="10TM putative phosphate transporter extracellular tail" evidence="9">
    <location>
        <begin position="726"/>
        <end position="809"/>
    </location>
</feature>
<name>A0A9Q3H7V4_9BASI</name>
<dbReference type="Pfam" id="PF14703">
    <property type="entry name" value="PHM7_cyt"/>
    <property type="match status" value="1"/>
</dbReference>
<dbReference type="GO" id="GO:0005886">
    <property type="term" value="C:plasma membrane"/>
    <property type="evidence" value="ECO:0007669"/>
    <property type="project" value="TreeGrafter"/>
</dbReference>
<gene>
    <name evidence="12" type="ORF">O181_034202</name>
</gene>
<evidence type="ECO:0000313" key="13">
    <source>
        <dbReference type="Proteomes" id="UP000765509"/>
    </source>
</evidence>
<dbReference type="PANTHER" id="PTHR13018:SF143">
    <property type="entry name" value="CSC1_OSCA1-LIKE 7TM REGION DOMAIN-CONTAINING PROTEIN"/>
    <property type="match status" value="1"/>
</dbReference>
<protein>
    <recommendedName>
        <fullName evidence="14">DUF221-domain-containing protein</fullName>
    </recommendedName>
</protein>
<feature type="transmembrane region" description="Helical" evidence="7">
    <location>
        <begin position="144"/>
        <end position="162"/>
    </location>
</feature>
<dbReference type="GO" id="GO:0005227">
    <property type="term" value="F:calcium-activated cation channel activity"/>
    <property type="evidence" value="ECO:0007669"/>
    <property type="project" value="InterPro"/>
</dbReference>
<feature type="transmembrane region" description="Helical" evidence="7">
    <location>
        <begin position="603"/>
        <end position="626"/>
    </location>
</feature>
<keyword evidence="6 7" id="KW-0472">Membrane</keyword>
<evidence type="ECO:0000259" key="9">
    <source>
        <dbReference type="Pfam" id="PF12621"/>
    </source>
</evidence>
<reference evidence="12" key="1">
    <citation type="submission" date="2021-03" db="EMBL/GenBank/DDBJ databases">
        <title>Draft genome sequence of rust myrtle Austropuccinia psidii MF-1, a brazilian biotype.</title>
        <authorList>
            <person name="Quecine M.C."/>
            <person name="Pachon D.M.R."/>
            <person name="Bonatelli M.L."/>
            <person name="Correr F.H."/>
            <person name="Franceschini L.M."/>
            <person name="Leite T.F."/>
            <person name="Margarido G.R.A."/>
            <person name="Almeida C.A."/>
            <person name="Ferrarezi J.A."/>
            <person name="Labate C.A."/>
        </authorList>
    </citation>
    <scope>NUCLEOTIDE SEQUENCE</scope>
    <source>
        <strain evidence="12">MF-1</strain>
    </source>
</reference>
<sequence length="820" mass="91828">MSASRDDVKSTTNQTFLTALVLNSAIAAAQILGFIIIRSYFRKVYQPRSYLPSPQKRSDALSSGFFSWIPQIIMADEDQIIYNNGLDAYCFLRFLKLVIYIFAPIFTITWSILLPVYSVHSTGDKSGLDQFTFGNIGQTAQSRLAAPLVLTYCFTFYVLYLLKQEIERFIKKRQSWLTSDVYRATAQSRTVLVTGIPNDLLSTKALDQLTSHLHLGARRIWIVRDLKDLPEIYERQTVAFSKLESGYAKLMNVAYKNLQKNQKSKDLSSLNLEDGHDNSKFLSRSQRPTHKLGLLGIFGKKVDTIDWATQELLETKETLDSRRRNMADYATQSSAFIEFNTQIAAHLFAQSSIHHLPLKMTGRWTDVASADVIWSSLNLNPLEQRLRALISWAITIALIVFWSIPVAFVGLISNVNSLCVKVSWMAWLCKLPSPVNGIIQGVLPPVMLALLFMLLPPFLRFLAVFQGIPLGSLVELSLMNRYFLFLVIHGFLVVTLSAGLVAAIPQIVQQPESAVIILAQELPKASTFFLTYIVTTCLAGAAGSILQIGGLVIYNLKLRFLASTPRAVYQTRHGMSTVAWGTLFPNMTLLAVIGLSYCVVSPIMNGFVLFGFALIWFVYKYLFIFVMDLPAASETGGKFFPIAIRQMFVGLYIGQVFICALFFFSQDAQGRQSGVVEGALMIALIIMTTLFQSLVTKDFFPLVDYLPMSLVPSDQLPSEVEEIDSTKSADPIIQKEHVEDRYTPDKQHEFDHPAQWKNIGVVWIADDQVLNIGQNAAQELRKVGIYASTSGAKFDTDAKKVIVTKNPPDELQVIEIPPED</sequence>
<dbReference type="InterPro" id="IPR045122">
    <property type="entry name" value="Csc1-like"/>
</dbReference>
<evidence type="ECO:0000256" key="4">
    <source>
        <dbReference type="ARBA" id="ARBA00022692"/>
    </source>
</evidence>
<feature type="transmembrane region" description="Helical" evidence="7">
    <location>
        <begin position="577"/>
        <end position="597"/>
    </location>
</feature>
<keyword evidence="5 7" id="KW-1133">Transmembrane helix</keyword>
<dbReference type="PANTHER" id="PTHR13018">
    <property type="entry name" value="PROBABLE MEMBRANE PROTEIN DUF221-RELATED"/>
    <property type="match status" value="1"/>
</dbReference>
<dbReference type="EMBL" id="AVOT02012605">
    <property type="protein sequence ID" value="MBW0494487.1"/>
    <property type="molecule type" value="Genomic_DNA"/>
</dbReference>
<evidence type="ECO:0000256" key="5">
    <source>
        <dbReference type="ARBA" id="ARBA00022989"/>
    </source>
</evidence>
<evidence type="ECO:0000259" key="11">
    <source>
        <dbReference type="Pfam" id="PF14703"/>
    </source>
</evidence>
<organism evidence="12 13">
    <name type="scientific">Austropuccinia psidii MF-1</name>
    <dbReference type="NCBI Taxonomy" id="1389203"/>
    <lineage>
        <taxon>Eukaryota</taxon>
        <taxon>Fungi</taxon>
        <taxon>Dikarya</taxon>
        <taxon>Basidiomycota</taxon>
        <taxon>Pucciniomycotina</taxon>
        <taxon>Pucciniomycetes</taxon>
        <taxon>Pucciniales</taxon>
        <taxon>Sphaerophragmiaceae</taxon>
        <taxon>Austropuccinia</taxon>
    </lineage>
</organism>
<evidence type="ECO:0000259" key="10">
    <source>
        <dbReference type="Pfam" id="PF13967"/>
    </source>
</evidence>
<feature type="transmembrane region" description="Helical" evidence="7">
    <location>
        <begin position="647"/>
        <end position="666"/>
    </location>
</feature>
<feature type="transmembrane region" description="Helical" evidence="7">
    <location>
        <begin position="20"/>
        <end position="41"/>
    </location>
</feature>
<accession>A0A9Q3H7V4</accession>
<proteinExistence type="inferred from homology"/>
<feature type="domain" description="CSC1/OSCA1-like 7TM region" evidence="8">
    <location>
        <begin position="387"/>
        <end position="662"/>
    </location>
</feature>
<dbReference type="Pfam" id="PF12621">
    <property type="entry name" value="PHM7_ext"/>
    <property type="match status" value="1"/>
</dbReference>
<dbReference type="AlphaFoldDB" id="A0A9Q3H7V4"/>
<evidence type="ECO:0000256" key="7">
    <source>
        <dbReference type="SAM" id="Phobius"/>
    </source>
</evidence>
<dbReference type="OrthoDB" id="1076608at2759"/>
<dbReference type="Pfam" id="PF02714">
    <property type="entry name" value="RSN1_7TM"/>
    <property type="match status" value="1"/>
</dbReference>
<evidence type="ECO:0000313" key="12">
    <source>
        <dbReference type="EMBL" id="MBW0494487.1"/>
    </source>
</evidence>
<keyword evidence="4 7" id="KW-0812">Transmembrane</keyword>
<feature type="domain" description="CSC1/OSCA1-like cytosolic" evidence="11">
    <location>
        <begin position="188"/>
        <end position="375"/>
    </location>
</feature>
<comment type="caution">
    <text evidence="12">The sequence shown here is derived from an EMBL/GenBank/DDBJ whole genome shotgun (WGS) entry which is preliminary data.</text>
</comment>
<feature type="transmembrane region" description="Helical" evidence="7">
    <location>
        <begin position="528"/>
        <end position="556"/>
    </location>
</feature>
<dbReference type="Proteomes" id="UP000765509">
    <property type="component" value="Unassembled WGS sequence"/>
</dbReference>
<feature type="domain" description="CSC1/OSCA1-like N-terminal transmembrane" evidence="10">
    <location>
        <begin position="16"/>
        <end position="165"/>
    </location>
</feature>
<evidence type="ECO:0008006" key="14">
    <source>
        <dbReference type="Google" id="ProtNLM"/>
    </source>
</evidence>
<evidence type="ECO:0000259" key="8">
    <source>
        <dbReference type="Pfam" id="PF02714"/>
    </source>
</evidence>
<evidence type="ECO:0000256" key="6">
    <source>
        <dbReference type="ARBA" id="ARBA00023136"/>
    </source>
</evidence>
<feature type="transmembrane region" description="Helical" evidence="7">
    <location>
        <begin position="483"/>
        <end position="508"/>
    </location>
</feature>
<comment type="similarity">
    <text evidence="2">Belongs to the CSC1 (TC 1.A.17) family.</text>
</comment>
<feature type="transmembrane region" description="Helical" evidence="7">
    <location>
        <begin position="442"/>
        <end position="462"/>
    </location>
</feature>
<dbReference type="InterPro" id="IPR027815">
    <property type="entry name" value="CSC1/OSCA1-like_cyt"/>
</dbReference>
<feature type="transmembrane region" description="Helical" evidence="7">
    <location>
        <begin position="678"/>
        <end position="695"/>
    </location>
</feature>
<feature type="transmembrane region" description="Helical" evidence="7">
    <location>
        <begin position="97"/>
        <end position="117"/>
    </location>
</feature>
<evidence type="ECO:0000256" key="2">
    <source>
        <dbReference type="ARBA" id="ARBA00007779"/>
    </source>
</evidence>
<keyword evidence="13" id="KW-1185">Reference proteome</keyword>
<dbReference type="InterPro" id="IPR022257">
    <property type="entry name" value="PHM7_ext"/>
</dbReference>
<evidence type="ECO:0000256" key="3">
    <source>
        <dbReference type="ARBA" id="ARBA00022448"/>
    </source>
</evidence>
<feature type="transmembrane region" description="Helical" evidence="7">
    <location>
        <begin position="389"/>
        <end position="412"/>
    </location>
</feature>
<dbReference type="InterPro" id="IPR032880">
    <property type="entry name" value="CSC1/OSCA1-like_N"/>
</dbReference>
<keyword evidence="3" id="KW-0813">Transport</keyword>
<evidence type="ECO:0000256" key="1">
    <source>
        <dbReference type="ARBA" id="ARBA00004141"/>
    </source>
</evidence>
<dbReference type="Pfam" id="PF13967">
    <property type="entry name" value="RSN1_TM"/>
    <property type="match status" value="1"/>
</dbReference>
<dbReference type="InterPro" id="IPR003864">
    <property type="entry name" value="CSC1/OSCA1-like_7TM"/>
</dbReference>